<evidence type="ECO:0000313" key="4">
    <source>
        <dbReference type="Proteomes" id="UP001501000"/>
    </source>
</evidence>
<proteinExistence type="predicted"/>
<gene>
    <name evidence="3" type="ORF">GCM10022244_42890</name>
</gene>
<organism evidence="3 4">
    <name type="scientific">Streptomyces gulbargensis</name>
    <dbReference type="NCBI Taxonomy" id="364901"/>
    <lineage>
        <taxon>Bacteria</taxon>
        <taxon>Bacillati</taxon>
        <taxon>Actinomycetota</taxon>
        <taxon>Actinomycetes</taxon>
        <taxon>Kitasatosporales</taxon>
        <taxon>Streptomycetaceae</taxon>
        <taxon>Streptomyces</taxon>
    </lineage>
</organism>
<accession>A0ABP7MV07</accession>
<feature type="transmembrane region" description="Helical" evidence="2">
    <location>
        <begin position="20"/>
        <end position="43"/>
    </location>
</feature>
<sequence>MYGPPQPPPSPKGPASGGLVALRVLFIALPLLSCGFLAWAPLLRLAVLTRRKLDWVLFGLTLAVAAGLFVFMGVTGEESTDLEAVLGVGLIVTLAAGSVAYYVVGEIRHFDRAASGIPPYGAGAGDWTGGAPAHAVTVPSPVTAPNPYTSTPSVTPAPPVTPLPSGGSVGPPPVVGGARIEQVRAELDELSDLLRKDPRDPGDGEGRR</sequence>
<feature type="region of interest" description="Disordered" evidence="1">
    <location>
        <begin position="142"/>
        <end position="208"/>
    </location>
</feature>
<keyword evidence="2" id="KW-1133">Transmembrane helix</keyword>
<dbReference type="EMBL" id="BAABAJ010000014">
    <property type="protein sequence ID" value="GAA3929274.1"/>
    <property type="molecule type" value="Genomic_DNA"/>
</dbReference>
<dbReference type="Proteomes" id="UP001501000">
    <property type="component" value="Unassembled WGS sequence"/>
</dbReference>
<protein>
    <recommendedName>
        <fullName evidence="5">Integral membrane protein</fullName>
    </recommendedName>
</protein>
<comment type="caution">
    <text evidence="3">The sequence shown here is derived from an EMBL/GenBank/DDBJ whole genome shotgun (WGS) entry which is preliminary data.</text>
</comment>
<keyword evidence="2" id="KW-0812">Transmembrane</keyword>
<feature type="transmembrane region" description="Helical" evidence="2">
    <location>
        <begin position="55"/>
        <end position="72"/>
    </location>
</feature>
<feature type="transmembrane region" description="Helical" evidence="2">
    <location>
        <begin position="84"/>
        <end position="104"/>
    </location>
</feature>
<name>A0ABP7MV07_9ACTN</name>
<evidence type="ECO:0000313" key="3">
    <source>
        <dbReference type="EMBL" id="GAA3929274.1"/>
    </source>
</evidence>
<feature type="compositionally biased region" description="Basic and acidic residues" evidence="1">
    <location>
        <begin position="181"/>
        <end position="208"/>
    </location>
</feature>
<dbReference type="RefSeq" id="WP_345285246.1">
    <property type="nucleotide sequence ID" value="NZ_BAABAJ010000014.1"/>
</dbReference>
<evidence type="ECO:0008006" key="5">
    <source>
        <dbReference type="Google" id="ProtNLM"/>
    </source>
</evidence>
<reference evidence="4" key="1">
    <citation type="journal article" date="2019" name="Int. J. Syst. Evol. Microbiol.">
        <title>The Global Catalogue of Microorganisms (GCM) 10K type strain sequencing project: providing services to taxonomists for standard genome sequencing and annotation.</title>
        <authorList>
            <consortium name="The Broad Institute Genomics Platform"/>
            <consortium name="The Broad Institute Genome Sequencing Center for Infectious Disease"/>
            <person name="Wu L."/>
            <person name="Ma J."/>
        </authorList>
    </citation>
    <scope>NUCLEOTIDE SEQUENCE [LARGE SCALE GENOMIC DNA]</scope>
    <source>
        <strain evidence="4">JCM 16956</strain>
    </source>
</reference>
<evidence type="ECO:0000256" key="2">
    <source>
        <dbReference type="SAM" id="Phobius"/>
    </source>
</evidence>
<keyword evidence="2" id="KW-0472">Membrane</keyword>
<keyword evidence="4" id="KW-1185">Reference proteome</keyword>
<evidence type="ECO:0000256" key="1">
    <source>
        <dbReference type="SAM" id="MobiDB-lite"/>
    </source>
</evidence>